<dbReference type="NCBIfam" id="NF009633">
    <property type="entry name" value="PRK13149.2-4"/>
    <property type="match status" value="1"/>
</dbReference>
<dbReference type="KEGG" id="tvo:TVG1140833"/>
<dbReference type="HOGENOM" id="CLU_2784333_0_0_2"/>
<dbReference type="RefSeq" id="WP_010917342.1">
    <property type="nucleotide sequence ID" value="NC_002689.2"/>
</dbReference>
<dbReference type="SUPFAM" id="SSF50447">
    <property type="entry name" value="Translation proteins"/>
    <property type="match status" value="1"/>
</dbReference>
<dbReference type="OrthoDB" id="60264at2157"/>
<proteinExistence type="predicted"/>
<dbReference type="InterPro" id="IPR038664">
    <property type="entry name" value="Gar1/Naf1_Cbf5-bd_sf"/>
</dbReference>
<reference evidence="1 2" key="1">
    <citation type="journal article" date="1999" name="Proc. Jpn. Acad.">
        <title>Determination of the complete genomic DNA sequence of Thermoplasma volvanium GSS1.</title>
        <authorList>
            <person name="Kawashima T."/>
            <person name="Yamamoto Y."/>
            <person name="Aramaki H."/>
            <person name="Nunoshiba T."/>
            <person name="Kawamoto T."/>
            <person name="Watanabe K."/>
            <person name="Yamazaki M."/>
            <person name="Kanehori K."/>
            <person name="Amano N."/>
            <person name="Ohya Y."/>
            <person name="Makino K."/>
            <person name="Suzuki M."/>
        </authorList>
    </citation>
    <scope>NUCLEOTIDE SEQUENCE [LARGE SCALE GENOMIC DNA]</scope>
    <source>
        <strain evidence="2">ATCC 51530 / DSM 4299 / JCM 9571 / NBRC 15438 / GSS1</strain>
    </source>
</reference>
<protein>
    <submittedName>
        <fullName evidence="1">TVG1140833 protein</fullName>
    </submittedName>
</protein>
<keyword evidence="2" id="KW-1185">Reference proteome</keyword>
<dbReference type="EMBL" id="BA000011">
    <property type="protein sequence ID" value="BAB60250.1"/>
    <property type="molecule type" value="Genomic_DNA"/>
</dbReference>
<dbReference type="AlphaFoldDB" id="Q979Q2"/>
<sequence>MHSCKVVSVKGREMVVKLDGLMNIHTKVYDSKGQKIGYLIKVMGPVDESYGLVSLDKPDLQEDEIYIN</sequence>
<reference evidence="1 2" key="2">
    <citation type="journal article" date="2000" name="Proc. Natl. Acad. Sci. U.S.A.">
        <title>Archaeal adaptation to higher temperatures revealed by genomic sequence of Thermoplasma volcanium.</title>
        <authorList>
            <person name="Kawashima T."/>
            <person name="Amano N."/>
            <person name="Koike H."/>
            <person name="Makino S."/>
            <person name="Higuchi S."/>
            <person name="Kawashima-Ohya Y."/>
            <person name="Watanabe K."/>
            <person name="Yamazaki M."/>
            <person name="Kanehori K."/>
            <person name="Kawamoto T."/>
            <person name="Nunoshiba T."/>
            <person name="Yamamoto Y."/>
            <person name="Aramaki H."/>
            <person name="Makino K."/>
            <person name="Suzuki M."/>
        </authorList>
    </citation>
    <scope>NUCLEOTIDE SEQUENCE [LARGE SCALE GENOMIC DNA]</scope>
    <source>
        <strain evidence="2">ATCC 51530 / DSM 4299 / JCM 9571 / NBRC 15438 / GSS1</strain>
    </source>
</reference>
<dbReference type="eggNOG" id="arCOG02466">
    <property type="taxonomic scope" value="Archaea"/>
</dbReference>
<name>Q979Q2_THEVO</name>
<dbReference type="STRING" id="273116.gene:9381907"/>
<dbReference type="InterPro" id="IPR009000">
    <property type="entry name" value="Transl_B-barrel_sf"/>
</dbReference>
<dbReference type="Gene3D" id="2.40.10.230">
    <property type="entry name" value="Probable tRNA pseudouridine synthase domain"/>
    <property type="match status" value="1"/>
</dbReference>
<gene>
    <name evidence="1" type="ORF">TVG1140833</name>
</gene>
<evidence type="ECO:0000313" key="2">
    <source>
        <dbReference type="Proteomes" id="UP000001017"/>
    </source>
</evidence>
<dbReference type="PaxDb" id="273116-14325346"/>
<evidence type="ECO:0000313" key="1">
    <source>
        <dbReference type="EMBL" id="BAB60250.1"/>
    </source>
</evidence>
<accession>Q979Q2</accession>
<dbReference type="Proteomes" id="UP000001017">
    <property type="component" value="Chromosome"/>
</dbReference>
<organism evidence="1 2">
    <name type="scientific">Thermoplasma volcanium (strain ATCC 51530 / DSM 4299 / JCM 9571 / NBRC 15438 / GSS1)</name>
    <dbReference type="NCBI Taxonomy" id="273116"/>
    <lineage>
        <taxon>Archaea</taxon>
        <taxon>Methanobacteriati</taxon>
        <taxon>Thermoplasmatota</taxon>
        <taxon>Thermoplasmata</taxon>
        <taxon>Thermoplasmatales</taxon>
        <taxon>Thermoplasmataceae</taxon>
        <taxon>Thermoplasma</taxon>
    </lineage>
</organism>
<dbReference type="GeneID" id="42990961"/>